<protein>
    <recommendedName>
        <fullName evidence="6">Phage tail protein</fullName>
    </recommendedName>
</protein>
<dbReference type="InterPro" id="IPR053981">
    <property type="entry name" value="Gp44/GpP-like_2nd"/>
</dbReference>
<evidence type="ECO:0000259" key="2">
    <source>
        <dbReference type="Pfam" id="PF21929"/>
    </source>
</evidence>
<dbReference type="Gene3D" id="3.30.1920.10">
    <property type="entry name" value="Baseplate protein-like domains - 2 layer sandwich fold"/>
    <property type="match status" value="1"/>
</dbReference>
<evidence type="ECO:0008006" key="6">
    <source>
        <dbReference type="Google" id="ProtNLM"/>
    </source>
</evidence>
<evidence type="ECO:0000313" key="5">
    <source>
        <dbReference type="Proteomes" id="UP001597173"/>
    </source>
</evidence>
<dbReference type="InterPro" id="IPR026276">
    <property type="entry name" value="Baseplate_GpP"/>
</dbReference>
<keyword evidence="5" id="KW-1185">Reference proteome</keyword>
<dbReference type="RefSeq" id="WP_374838491.1">
    <property type="nucleotide sequence ID" value="NZ_JBHEEW010000007.1"/>
</dbReference>
<evidence type="ECO:0000256" key="1">
    <source>
        <dbReference type="SAM" id="MobiDB-lite"/>
    </source>
</evidence>
<accession>A0ABW3YWN9</accession>
<dbReference type="Proteomes" id="UP001597173">
    <property type="component" value="Unassembled WGS sequence"/>
</dbReference>
<feature type="region of interest" description="Disordered" evidence="1">
    <location>
        <begin position="303"/>
        <end position="349"/>
    </location>
</feature>
<name>A0ABW3YWN9_MYCRA</name>
<dbReference type="InterPro" id="IPR023399">
    <property type="entry name" value="Baseplate-like_2-layer_sand"/>
</dbReference>
<reference evidence="5" key="1">
    <citation type="journal article" date="2019" name="Int. J. Syst. Evol. Microbiol.">
        <title>The Global Catalogue of Microorganisms (GCM) 10K type strain sequencing project: providing services to taxonomists for standard genome sequencing and annotation.</title>
        <authorList>
            <consortium name="The Broad Institute Genomics Platform"/>
            <consortium name="The Broad Institute Genome Sequencing Center for Infectious Disease"/>
            <person name="Wu L."/>
            <person name="Ma J."/>
        </authorList>
    </citation>
    <scope>NUCLEOTIDE SEQUENCE [LARGE SCALE GENOMIC DNA]</scope>
    <source>
        <strain evidence="5">CCUG 55609</strain>
    </source>
</reference>
<proteinExistence type="predicted"/>
<feature type="domain" description="Baseplate hub protein gp44/GpP-like C-terminal" evidence="2">
    <location>
        <begin position="238"/>
        <end position="323"/>
    </location>
</feature>
<feature type="region of interest" description="Disordered" evidence="1">
    <location>
        <begin position="190"/>
        <end position="223"/>
    </location>
</feature>
<dbReference type="SUPFAM" id="SSF69279">
    <property type="entry name" value="Phage tail proteins"/>
    <property type="match status" value="2"/>
</dbReference>
<dbReference type="PIRSF" id="PIRSF004440">
    <property type="entry name" value="GpP"/>
    <property type="match status" value="1"/>
</dbReference>
<feature type="domain" description="Baseplate hub protein gp44/GpP-like second" evidence="3">
    <location>
        <begin position="86"/>
        <end position="164"/>
    </location>
</feature>
<sequence>MLETVTVAGLPPILTVSVSMSVEEAVRTATLNVVPAGLGVPVSVGQPVVLLAGSTTVLTGYVRDVNPSHDAETRALSVALVSRTVDATECSVLHPTGEVRDKSIADIAREFDGLGIGVEDDGGLPTEPVHRLRVGESQFHTIERRARGRGILIHDTAEGKLKLATRPAGTHAGGLVRGRNIKRAAATFSERGRHSKVHVRGQASEGVDAQQMRGQAVATDRGVSRERPLVLQHEGEATTERMKGRAEWRAKRAAGNAATAEVTVMGWRDDGGIIWTPNYLVHVQDDWVGINGMMLIKSVTLEQEGNDGDGTTATLSLADPRGYGGENPRGHSADAYTAPGNIKATWEQE</sequence>
<organism evidence="4 5">
    <name type="scientific">Mycoplana ramosa</name>
    <name type="common">Mycoplana bullata</name>
    <dbReference type="NCBI Taxonomy" id="40837"/>
    <lineage>
        <taxon>Bacteria</taxon>
        <taxon>Pseudomonadati</taxon>
        <taxon>Pseudomonadota</taxon>
        <taxon>Alphaproteobacteria</taxon>
        <taxon>Hyphomicrobiales</taxon>
        <taxon>Rhizobiaceae</taxon>
        <taxon>Mycoplana</taxon>
    </lineage>
</organism>
<dbReference type="Gene3D" id="3.55.50.10">
    <property type="entry name" value="Baseplate protein-like domains"/>
    <property type="match status" value="1"/>
</dbReference>
<dbReference type="EMBL" id="JBHTNF010000005">
    <property type="protein sequence ID" value="MFD1328299.1"/>
    <property type="molecule type" value="Genomic_DNA"/>
</dbReference>
<dbReference type="Pfam" id="PF21929">
    <property type="entry name" value="GpP_4th"/>
    <property type="match status" value="1"/>
</dbReference>
<gene>
    <name evidence="4" type="ORF">ACFQ33_10390</name>
</gene>
<dbReference type="Pfam" id="PF22255">
    <property type="entry name" value="Gp44-like_2nd"/>
    <property type="match status" value="1"/>
</dbReference>
<comment type="caution">
    <text evidence="4">The sequence shown here is derived from an EMBL/GenBank/DDBJ whole genome shotgun (WGS) entry which is preliminary data.</text>
</comment>
<dbReference type="InterPro" id="IPR053982">
    <property type="entry name" value="Gp44/GpP-like_C"/>
</dbReference>
<evidence type="ECO:0000313" key="4">
    <source>
        <dbReference type="EMBL" id="MFD1328299.1"/>
    </source>
</evidence>
<dbReference type="Gene3D" id="2.30.300.10">
    <property type="entry name" value="Baseplate protein-like domain - beta roll fold"/>
    <property type="match status" value="1"/>
</dbReference>
<evidence type="ECO:0000259" key="3">
    <source>
        <dbReference type="Pfam" id="PF22255"/>
    </source>
</evidence>